<keyword evidence="1" id="KW-0812">Transmembrane</keyword>
<feature type="transmembrane region" description="Helical" evidence="1">
    <location>
        <begin position="431"/>
        <end position="456"/>
    </location>
</feature>
<comment type="caution">
    <text evidence="2">The sequence shown here is derived from an EMBL/GenBank/DDBJ whole genome shotgun (WGS) entry which is preliminary data.</text>
</comment>
<evidence type="ECO:0000313" key="3">
    <source>
        <dbReference type="Proteomes" id="UP000485058"/>
    </source>
</evidence>
<organism evidence="2 3">
    <name type="scientific">Haematococcus lacustris</name>
    <name type="common">Green alga</name>
    <name type="synonym">Haematococcus pluvialis</name>
    <dbReference type="NCBI Taxonomy" id="44745"/>
    <lineage>
        <taxon>Eukaryota</taxon>
        <taxon>Viridiplantae</taxon>
        <taxon>Chlorophyta</taxon>
        <taxon>core chlorophytes</taxon>
        <taxon>Chlorophyceae</taxon>
        <taxon>CS clade</taxon>
        <taxon>Chlamydomonadales</taxon>
        <taxon>Haematococcaceae</taxon>
        <taxon>Haematococcus</taxon>
    </lineage>
</organism>
<proteinExistence type="predicted"/>
<evidence type="ECO:0000256" key="1">
    <source>
        <dbReference type="SAM" id="Phobius"/>
    </source>
</evidence>
<feature type="transmembrane region" description="Helical" evidence="1">
    <location>
        <begin position="386"/>
        <end position="411"/>
    </location>
</feature>
<feature type="transmembrane region" description="Helical" evidence="1">
    <location>
        <begin position="192"/>
        <end position="215"/>
    </location>
</feature>
<dbReference type="AlphaFoldDB" id="A0A699ZW96"/>
<evidence type="ECO:0000313" key="2">
    <source>
        <dbReference type="EMBL" id="GFH26245.1"/>
    </source>
</evidence>
<name>A0A699ZW96_HAELA</name>
<feature type="transmembrane region" description="Helical" evidence="1">
    <location>
        <begin position="93"/>
        <end position="114"/>
    </location>
</feature>
<dbReference type="EMBL" id="BLLF01003068">
    <property type="protein sequence ID" value="GFH26245.1"/>
    <property type="molecule type" value="Genomic_DNA"/>
</dbReference>
<feature type="transmembrane region" description="Helical" evidence="1">
    <location>
        <begin position="221"/>
        <end position="238"/>
    </location>
</feature>
<dbReference type="Proteomes" id="UP000485058">
    <property type="component" value="Unassembled WGS sequence"/>
</dbReference>
<protein>
    <submittedName>
        <fullName evidence="2">Uncharacterized protein</fullName>
    </submittedName>
</protein>
<feature type="transmembrane region" description="Helical" evidence="1">
    <location>
        <begin position="126"/>
        <end position="152"/>
    </location>
</feature>
<sequence>MLFKRESVLSASSAFLRRVSIGVGRESIKIIAQASKSIAGALADDPAVRDKWLEPVTKAEVNLPLVYCLSLITWHHRSPPGQQPVFTPNTRTYQLSLMMQCVFPLTLYALVLYCCMKRTFRVPRGLLVVVAVVMTCSVTTAALFFVFNVHFWFYFGDFFYIALTYVPPMCAVGWYLHDAVDTTLRDRLDDMLFTAVVETLVAASTILYCILLMPLFFLLNAWLQLLWMALLHPIYYELTSGFLVRKALRRNALRGRTDIPWFLSIVHATVHSVSVSAIMTSSIDSLGISVLTQVLVSAVRLVWRTTTDWRDTQFERLLHWDWRWRPAEADRITQARLISLGIQTEMVLENASNVLAPWLIWCMWREPLFMSVAPSTFIEGGSYPGYYVLVLIVCLLSVTVVFDLTFLLLNYHGLQHLPIIQTWRDIQAVRAWYMGFLVYALTFMGIMFLFVTMMILPRATVCRTDNYCDCTIATYQGVCDGHFVSTWGGSIV</sequence>
<keyword evidence="1" id="KW-1133">Transmembrane helix</keyword>
<keyword evidence="1" id="KW-0472">Membrane</keyword>
<accession>A0A699ZW96</accession>
<gene>
    <name evidence="2" type="ORF">HaLaN_24361</name>
</gene>
<keyword evidence="3" id="KW-1185">Reference proteome</keyword>
<feature type="transmembrane region" description="Helical" evidence="1">
    <location>
        <begin position="158"/>
        <end position="180"/>
    </location>
</feature>
<reference evidence="2 3" key="1">
    <citation type="submission" date="2020-02" db="EMBL/GenBank/DDBJ databases">
        <title>Draft genome sequence of Haematococcus lacustris strain NIES-144.</title>
        <authorList>
            <person name="Morimoto D."/>
            <person name="Nakagawa S."/>
            <person name="Yoshida T."/>
            <person name="Sawayama S."/>
        </authorList>
    </citation>
    <scope>NUCLEOTIDE SEQUENCE [LARGE SCALE GENOMIC DNA]</scope>
    <source>
        <strain evidence="2 3">NIES-144</strain>
    </source>
</reference>